<evidence type="ECO:0000256" key="3">
    <source>
        <dbReference type="ARBA" id="ARBA00022801"/>
    </source>
</evidence>
<evidence type="ECO:0000256" key="4">
    <source>
        <dbReference type="ARBA" id="ARBA00022807"/>
    </source>
</evidence>
<dbReference type="PANTHER" id="PTHR46915:SF13">
    <property type="entry name" value="UBIQUITIN-LIKE PROTEASE FAMILY PROFILE DOMAIN-CONTAINING PROTEIN"/>
    <property type="match status" value="1"/>
</dbReference>
<evidence type="ECO:0000259" key="5">
    <source>
        <dbReference type="PROSITE" id="PS50600"/>
    </source>
</evidence>
<keyword evidence="2" id="KW-0645">Protease</keyword>
<dbReference type="GO" id="GO:0008234">
    <property type="term" value="F:cysteine-type peptidase activity"/>
    <property type="evidence" value="ECO:0007669"/>
    <property type="project" value="UniProtKB-KW"/>
</dbReference>
<evidence type="ECO:0000313" key="6">
    <source>
        <dbReference type="EMBL" id="KAG5604472.1"/>
    </source>
</evidence>
<keyword evidence="7" id="KW-1185">Reference proteome</keyword>
<keyword evidence="3" id="KW-0378">Hydrolase</keyword>
<dbReference type="GO" id="GO:0006508">
    <property type="term" value="P:proteolysis"/>
    <property type="evidence" value="ECO:0007669"/>
    <property type="project" value="UniProtKB-KW"/>
</dbReference>
<keyword evidence="4" id="KW-0788">Thiol protease</keyword>
<evidence type="ECO:0000313" key="7">
    <source>
        <dbReference type="Proteomes" id="UP000824120"/>
    </source>
</evidence>
<dbReference type="OrthoDB" id="442460at2759"/>
<dbReference type="AlphaFoldDB" id="A0A9J5YXC5"/>
<organism evidence="6 7">
    <name type="scientific">Solanum commersonii</name>
    <name type="common">Commerson's wild potato</name>
    <name type="synonym">Commerson's nightshade</name>
    <dbReference type="NCBI Taxonomy" id="4109"/>
    <lineage>
        <taxon>Eukaryota</taxon>
        <taxon>Viridiplantae</taxon>
        <taxon>Streptophyta</taxon>
        <taxon>Embryophyta</taxon>
        <taxon>Tracheophyta</taxon>
        <taxon>Spermatophyta</taxon>
        <taxon>Magnoliopsida</taxon>
        <taxon>eudicotyledons</taxon>
        <taxon>Gunneridae</taxon>
        <taxon>Pentapetalae</taxon>
        <taxon>asterids</taxon>
        <taxon>lamiids</taxon>
        <taxon>Solanales</taxon>
        <taxon>Solanaceae</taxon>
        <taxon>Solanoideae</taxon>
        <taxon>Solaneae</taxon>
        <taxon>Solanum</taxon>
    </lineage>
</organism>
<proteinExistence type="inferred from homology"/>
<reference evidence="6 7" key="1">
    <citation type="submission" date="2020-09" db="EMBL/GenBank/DDBJ databases">
        <title>De no assembly of potato wild relative species, Solanum commersonii.</title>
        <authorList>
            <person name="Cho K."/>
        </authorList>
    </citation>
    <scope>NUCLEOTIDE SEQUENCE [LARGE SCALE GENOMIC DNA]</scope>
    <source>
        <strain evidence="6">LZ3.2</strain>
        <tissue evidence="6">Leaf</tissue>
    </source>
</reference>
<dbReference type="SUPFAM" id="SSF54001">
    <property type="entry name" value="Cysteine proteinases"/>
    <property type="match status" value="1"/>
</dbReference>
<accession>A0A9J5YXC5</accession>
<comment type="similarity">
    <text evidence="1">Belongs to the peptidase C48 family.</text>
</comment>
<dbReference type="GO" id="GO:0016926">
    <property type="term" value="P:protein desumoylation"/>
    <property type="evidence" value="ECO:0007669"/>
    <property type="project" value="UniProtKB-ARBA"/>
</dbReference>
<dbReference type="Gene3D" id="1.10.418.20">
    <property type="match status" value="1"/>
</dbReference>
<evidence type="ECO:0000256" key="2">
    <source>
        <dbReference type="ARBA" id="ARBA00022670"/>
    </source>
</evidence>
<dbReference type="Proteomes" id="UP000824120">
    <property type="component" value="Chromosome 5"/>
</dbReference>
<dbReference type="InterPro" id="IPR038765">
    <property type="entry name" value="Papain-like_cys_pep_sf"/>
</dbReference>
<comment type="caution">
    <text evidence="6">The sequence shown here is derived from an EMBL/GenBank/DDBJ whole genome shotgun (WGS) entry which is preliminary data.</text>
</comment>
<sequence>MARLIIDWSTLIDDKPPAELVVATKATPMITLDDGEEQNDEFSNLRTDELTERINRFKSLLSTKGPRLVDGGEKLKTTIKKYEAEFERRKLLSSDKGTDGCALLGRHHSSSIGSANGLGQRSAQSAPRSQSAFAVCFSKKLEEKANSKTPNSFQNELHALNTCGRKRILTKKFSPRRRCKTSLSSREAPFKSPLNIDEREFYAHGKTRDISTSSPRYSQESFSCRVRKEWKPSQTHSACSLRHANDEAVVLLDEEEPDVVEPRQQAHHVVESTKATKIYYPSRSVLNENIFNQHYLLSIGTKHRLSLLLIVLYVPSFTLIRDDPEAVEIYYSDMESLAPEAYLSSTIMNFYIQHLQQRKSPADGERCDYHFFNTYFYSKLKEAVFSKQNEKEASFFKLRRWWKGVNIFEKAYIFLPIYESHHWSLVIICIPDKEDQLGPIILHLDSLRLHSSSSLFGTMKKFLIEEWKFLRQGVVADYPFADKIWENLPQRIDDNIIPVPQQGNDYDCGLFVLFFMERFIAEVHERLKKKDLTMFGRKWFKPEEASRMRRIIRDILEEKFKNPSDK</sequence>
<gene>
    <name evidence="6" type="ORF">H5410_025964</name>
</gene>
<dbReference type="InterPro" id="IPR003653">
    <property type="entry name" value="Peptidase_C48_C"/>
</dbReference>
<dbReference type="EMBL" id="JACXVP010000005">
    <property type="protein sequence ID" value="KAG5604472.1"/>
    <property type="molecule type" value="Genomic_DNA"/>
</dbReference>
<name>A0A9J5YXC5_SOLCO</name>
<dbReference type="PANTHER" id="PTHR46915">
    <property type="entry name" value="UBIQUITIN-LIKE PROTEASE 4-RELATED"/>
    <property type="match status" value="1"/>
</dbReference>
<feature type="domain" description="Ubiquitin-like protease family profile" evidence="5">
    <location>
        <begin position="327"/>
        <end position="519"/>
    </location>
</feature>
<dbReference type="Pfam" id="PF02902">
    <property type="entry name" value="Peptidase_C48"/>
    <property type="match status" value="1"/>
</dbReference>
<evidence type="ECO:0000256" key="1">
    <source>
        <dbReference type="ARBA" id="ARBA00005234"/>
    </source>
</evidence>
<protein>
    <recommendedName>
        <fullName evidence="5">Ubiquitin-like protease family profile domain-containing protein</fullName>
    </recommendedName>
</protein>
<dbReference type="PROSITE" id="PS50600">
    <property type="entry name" value="ULP_PROTEASE"/>
    <property type="match status" value="1"/>
</dbReference>
<dbReference type="Gene3D" id="3.30.310.130">
    <property type="entry name" value="Ubiquitin-related"/>
    <property type="match status" value="1"/>
</dbReference>